<dbReference type="AlphaFoldDB" id="X0WRE3"/>
<dbReference type="Gene3D" id="3.40.630.30">
    <property type="match status" value="1"/>
</dbReference>
<evidence type="ECO:0000259" key="5">
    <source>
        <dbReference type="PROSITE" id="PS51186"/>
    </source>
</evidence>
<dbReference type="InterPro" id="IPR000182">
    <property type="entry name" value="GNAT_dom"/>
</dbReference>
<protein>
    <recommendedName>
        <fullName evidence="5">N-acetyltransferase domain-containing protein</fullName>
    </recommendedName>
</protein>
<dbReference type="InterPro" id="IPR006464">
    <property type="entry name" value="AcTrfase_RimI/Ard1"/>
</dbReference>
<keyword evidence="2" id="KW-0963">Cytoplasm</keyword>
<dbReference type="SUPFAM" id="SSF55729">
    <property type="entry name" value="Acyl-CoA N-acyltransferases (Nat)"/>
    <property type="match status" value="1"/>
</dbReference>
<dbReference type="InterPro" id="IPR050680">
    <property type="entry name" value="YpeA/RimI_acetyltransf"/>
</dbReference>
<dbReference type="Pfam" id="PF00583">
    <property type="entry name" value="Acetyltransf_1"/>
    <property type="match status" value="1"/>
</dbReference>
<evidence type="ECO:0000256" key="1">
    <source>
        <dbReference type="ARBA" id="ARBA00005395"/>
    </source>
</evidence>
<dbReference type="GO" id="GO:0008080">
    <property type="term" value="F:N-acetyltransferase activity"/>
    <property type="evidence" value="ECO:0007669"/>
    <property type="project" value="InterPro"/>
</dbReference>
<dbReference type="PANTHER" id="PTHR43420">
    <property type="entry name" value="ACETYLTRANSFERASE"/>
    <property type="match status" value="1"/>
</dbReference>
<dbReference type="PROSITE" id="PS51186">
    <property type="entry name" value="GNAT"/>
    <property type="match status" value="1"/>
</dbReference>
<reference evidence="6" key="1">
    <citation type="journal article" date="2014" name="Front. Microbiol.">
        <title>High frequency of phylogenetically diverse reductive dehalogenase-homologous genes in deep subseafloor sedimentary metagenomes.</title>
        <authorList>
            <person name="Kawai M."/>
            <person name="Futagami T."/>
            <person name="Toyoda A."/>
            <person name="Takaki Y."/>
            <person name="Nishi S."/>
            <person name="Hori S."/>
            <person name="Arai W."/>
            <person name="Tsubouchi T."/>
            <person name="Morono Y."/>
            <person name="Uchiyama I."/>
            <person name="Ito T."/>
            <person name="Fujiyama A."/>
            <person name="Inagaki F."/>
            <person name="Takami H."/>
        </authorList>
    </citation>
    <scope>NUCLEOTIDE SEQUENCE</scope>
    <source>
        <strain evidence="6">Expedition CK06-06</strain>
    </source>
</reference>
<dbReference type="InterPro" id="IPR016181">
    <property type="entry name" value="Acyl_CoA_acyltransferase"/>
</dbReference>
<dbReference type="PANTHER" id="PTHR43420:SF44">
    <property type="entry name" value="ACETYLTRANSFERASE YPEA"/>
    <property type="match status" value="1"/>
</dbReference>
<dbReference type="EMBL" id="BARS01037750">
    <property type="protein sequence ID" value="GAG15271.1"/>
    <property type="molecule type" value="Genomic_DNA"/>
</dbReference>
<proteinExistence type="inferred from homology"/>
<dbReference type="CDD" id="cd04301">
    <property type="entry name" value="NAT_SF"/>
    <property type="match status" value="1"/>
</dbReference>
<sequence>ARIAAVMMQTVAVRQLVRPMQVSDIAQVMEVEQQSFPSMWPATAFKRELEHNRLARYLAAVERRAESPEGRQAAPAAAARTGLRGFLGGLRQVLAGDGALPPPEERQELVVGFVGIWLLVDEAHVVTIAVRDSHRRRGVGELLLIAAIETALRERQSVVTLECRVSNAAALRLYGKYGFEQMDLRHRYYADNQEDGYILTASGIHTPSYRRRFQRLRDEHRERWGEYEFTL</sequence>
<organism evidence="6">
    <name type="scientific">marine sediment metagenome</name>
    <dbReference type="NCBI Taxonomy" id="412755"/>
    <lineage>
        <taxon>unclassified sequences</taxon>
        <taxon>metagenomes</taxon>
        <taxon>ecological metagenomes</taxon>
    </lineage>
</organism>
<feature type="domain" description="N-acetyltransferase" evidence="5">
    <location>
        <begin position="15"/>
        <end position="202"/>
    </location>
</feature>
<gene>
    <name evidence="6" type="ORF">S01H1_57844</name>
</gene>
<keyword evidence="3" id="KW-0808">Transferase</keyword>
<evidence type="ECO:0000256" key="4">
    <source>
        <dbReference type="ARBA" id="ARBA00023315"/>
    </source>
</evidence>
<name>X0WRE3_9ZZZZ</name>
<keyword evidence="4" id="KW-0012">Acyltransferase</keyword>
<comment type="caution">
    <text evidence="6">The sequence shown here is derived from an EMBL/GenBank/DDBJ whole genome shotgun (WGS) entry which is preliminary data.</text>
</comment>
<feature type="non-terminal residue" evidence="6">
    <location>
        <position position="1"/>
    </location>
</feature>
<comment type="similarity">
    <text evidence="1">Belongs to the acetyltransferase family. RimI subfamily.</text>
</comment>
<evidence type="ECO:0000313" key="6">
    <source>
        <dbReference type="EMBL" id="GAG15271.1"/>
    </source>
</evidence>
<accession>X0WRE3</accession>
<evidence type="ECO:0000256" key="3">
    <source>
        <dbReference type="ARBA" id="ARBA00022679"/>
    </source>
</evidence>
<dbReference type="NCBIfam" id="TIGR01575">
    <property type="entry name" value="rimI"/>
    <property type="match status" value="1"/>
</dbReference>
<evidence type="ECO:0000256" key="2">
    <source>
        <dbReference type="ARBA" id="ARBA00022490"/>
    </source>
</evidence>